<dbReference type="KEGG" id="aali:118459671"/>
<feature type="region of interest" description="Disordered" evidence="7">
    <location>
        <begin position="250"/>
        <end position="335"/>
    </location>
</feature>
<feature type="compositionally biased region" description="Acidic residues" evidence="7">
    <location>
        <begin position="310"/>
        <end position="322"/>
    </location>
</feature>
<dbReference type="GO" id="GO:0000027">
    <property type="term" value="P:ribosomal large subunit assembly"/>
    <property type="evidence" value="ECO:0007669"/>
    <property type="project" value="InterPro"/>
</dbReference>
<dbReference type="GO" id="GO:0000463">
    <property type="term" value="P:maturation of LSU-rRNA from tricistronic rRNA transcript (SSU-rRNA, 5.8S rRNA, LSU-rRNA)"/>
    <property type="evidence" value="ECO:0007669"/>
    <property type="project" value="TreeGrafter"/>
</dbReference>
<evidence type="ECO:0000256" key="4">
    <source>
        <dbReference type="ARBA" id="ARBA00023242"/>
    </source>
</evidence>
<dbReference type="GO" id="GO:0005730">
    <property type="term" value="C:nucleolus"/>
    <property type="evidence" value="ECO:0007669"/>
    <property type="project" value="UniProtKB-SubCell"/>
</dbReference>
<evidence type="ECO:0000313" key="9">
    <source>
        <dbReference type="Proteomes" id="UP000069272"/>
    </source>
</evidence>
<dbReference type="OrthoDB" id="407658at2759"/>
<dbReference type="PANTHER" id="PTHR12728:SF0">
    <property type="entry name" value="RIBOSOME PRODUCTION FACTOR 2 HOMOLOG"/>
    <property type="match status" value="1"/>
</dbReference>
<dbReference type="GO" id="GO:0019843">
    <property type="term" value="F:rRNA binding"/>
    <property type="evidence" value="ECO:0007669"/>
    <property type="project" value="UniProtKB-UniRule"/>
</dbReference>
<dbReference type="RefSeq" id="XP_035779171.1">
    <property type="nucleotide sequence ID" value="XM_035923278.1"/>
</dbReference>
<dbReference type="EnsemblMetazoa" id="AALB002429-RA">
    <property type="protein sequence ID" value="AALB002429-PA"/>
    <property type="gene ID" value="AALB002429"/>
</dbReference>
<reference evidence="8 9" key="1">
    <citation type="journal article" date="2017" name="G3 (Bethesda)">
        <title>The Physical Genome Mapping of Anopheles albimanus Corrected Scaffold Misassemblies and Identified Interarm Rearrangements in Genus Anopheles.</title>
        <authorList>
            <person name="Artemov G.N."/>
            <person name="Peery A.N."/>
            <person name="Jiang X."/>
            <person name="Tu Z."/>
            <person name="Stegniy V.N."/>
            <person name="Sharakhova M.V."/>
            <person name="Sharakhov I.V."/>
        </authorList>
    </citation>
    <scope>NUCLEOTIDE SEQUENCE [LARGE SCALE GENOMIC DNA]</scope>
    <source>
        <strain evidence="8 9">ALBI9_A</strain>
    </source>
</reference>
<evidence type="ECO:0000256" key="1">
    <source>
        <dbReference type="ARBA" id="ARBA00004604"/>
    </source>
</evidence>
<keyword evidence="4 6" id="KW-0539">Nucleus</keyword>
<comment type="subcellular location">
    <subcellularLocation>
        <location evidence="1 6">Nucleus</location>
        <location evidence="1 6">Nucleolus</location>
    </subcellularLocation>
</comment>
<proteinExistence type="inferred from homology"/>
<evidence type="ECO:0000256" key="7">
    <source>
        <dbReference type="SAM" id="MobiDB-lite"/>
    </source>
</evidence>
<dbReference type="PROSITE" id="PS50833">
    <property type="entry name" value="BRIX"/>
    <property type="match status" value="1"/>
</dbReference>
<evidence type="ECO:0000313" key="8">
    <source>
        <dbReference type="EnsemblMetazoa" id="AALB002429-PA"/>
    </source>
</evidence>
<dbReference type="CTD" id="42183"/>
<dbReference type="GeneID" id="118459671"/>
<evidence type="ECO:0000256" key="2">
    <source>
        <dbReference type="ARBA" id="ARBA00010782"/>
    </source>
</evidence>
<evidence type="ECO:0000256" key="6">
    <source>
        <dbReference type="RuleBase" id="RU367086"/>
    </source>
</evidence>
<keyword evidence="9" id="KW-1185">Reference proteome</keyword>
<dbReference type="SUPFAM" id="SSF52954">
    <property type="entry name" value="Class II aaRS ABD-related"/>
    <property type="match status" value="1"/>
</dbReference>
<dbReference type="Pfam" id="PF04427">
    <property type="entry name" value="Brix"/>
    <property type="match status" value="1"/>
</dbReference>
<dbReference type="SMART" id="SM00879">
    <property type="entry name" value="Brix"/>
    <property type="match status" value="1"/>
</dbReference>
<accession>A0A182F7H0</accession>
<feature type="compositionally biased region" description="Basic residues" evidence="7">
    <location>
        <begin position="1"/>
        <end position="15"/>
    </location>
</feature>
<evidence type="ECO:0000256" key="3">
    <source>
        <dbReference type="ARBA" id="ARBA00020387"/>
    </source>
</evidence>
<name>A0A182F7H0_ANOAL</name>
<dbReference type="STRING" id="7167.A0A182F7H0"/>
<protein>
    <recommendedName>
        <fullName evidence="3 6">Ribosome production factor 2 homolog</fullName>
    </recommendedName>
    <alternativeName>
        <fullName evidence="5 6">Ribosome biogenesis protein RPF2 homolog</fullName>
    </alternativeName>
</protein>
<dbReference type="VEuPathDB" id="VectorBase:AALB002429"/>
<feature type="region of interest" description="Disordered" evidence="7">
    <location>
        <begin position="1"/>
        <end position="21"/>
    </location>
</feature>
<dbReference type="InterPro" id="IPR007109">
    <property type="entry name" value="Brix"/>
</dbReference>
<organism evidence="8 9">
    <name type="scientific">Anopheles albimanus</name>
    <name type="common">New world malaria mosquito</name>
    <dbReference type="NCBI Taxonomy" id="7167"/>
    <lineage>
        <taxon>Eukaryota</taxon>
        <taxon>Metazoa</taxon>
        <taxon>Ecdysozoa</taxon>
        <taxon>Arthropoda</taxon>
        <taxon>Hexapoda</taxon>
        <taxon>Insecta</taxon>
        <taxon>Pterygota</taxon>
        <taxon>Neoptera</taxon>
        <taxon>Endopterygota</taxon>
        <taxon>Diptera</taxon>
        <taxon>Nematocera</taxon>
        <taxon>Culicoidea</taxon>
        <taxon>Culicidae</taxon>
        <taxon>Anophelinae</taxon>
        <taxon>Anopheles</taxon>
    </lineage>
</organism>
<dbReference type="PANTHER" id="PTHR12728">
    <property type="entry name" value="BRIX DOMAIN CONTAINING PROTEIN"/>
    <property type="match status" value="1"/>
</dbReference>
<reference evidence="8" key="2">
    <citation type="submission" date="2022-08" db="UniProtKB">
        <authorList>
            <consortium name="EnsemblMetazoa"/>
        </authorList>
    </citation>
    <scope>IDENTIFICATION</scope>
    <source>
        <strain evidence="8">STECLA/ALBI9_A</strain>
    </source>
</reference>
<feature type="compositionally biased region" description="Basic and acidic residues" evidence="7">
    <location>
        <begin position="286"/>
        <end position="297"/>
    </location>
</feature>
<comment type="similarity">
    <text evidence="2 6">Belongs to the RPF2 family.</text>
</comment>
<sequence length="335" mass="38537">MASMRIKKPTTRRGKRALEDREPKTIENTKKTLLMEGRKCSNEIRQALKDLNLLKKPNSRMMRRNNDVTPFEDATPLEHLAKINDCHLFLFGSSSKKRPNNLVMGRIYEEQVLDMVELGIDNYKALADFKTEKISQFTKPVIVFNGYKWKLTEELRRIKSLLLDMFRVGEVESIRLQGLEHVLSFTLTDDLTILVRSYRIMLKKSGQRTPRIELAEMGPSLDLSIRRTKIASDDLYKTAMKQPAILKAAKRKNVSRDELGNVHGRVHVGKQDINALQTRKMKGLRKTADEKRAEKLSKQKRNSRGAEDQSMQDDDGDNTYAEDNDRMDADSGPDE</sequence>
<dbReference type="InterPro" id="IPR039770">
    <property type="entry name" value="Rpf2"/>
</dbReference>
<dbReference type="Proteomes" id="UP000069272">
    <property type="component" value="Chromosome 2R"/>
</dbReference>
<dbReference type="VEuPathDB" id="VectorBase:AALB20_027220"/>
<dbReference type="AlphaFoldDB" id="A0A182F7H0"/>
<evidence type="ECO:0000256" key="5">
    <source>
        <dbReference type="ARBA" id="ARBA00030889"/>
    </source>
</evidence>